<dbReference type="EMBL" id="JBHTOJ010000048">
    <property type="protein sequence ID" value="MFD1422032.1"/>
    <property type="molecule type" value="Genomic_DNA"/>
</dbReference>
<proteinExistence type="predicted"/>
<evidence type="ECO:0000256" key="1">
    <source>
        <dbReference type="SAM" id="SignalP"/>
    </source>
</evidence>
<accession>A0ABW4C5M8</accession>
<protein>
    <recommendedName>
        <fullName evidence="4">Surface layer protein A domain-containing protein</fullName>
    </recommendedName>
</protein>
<evidence type="ECO:0008006" key="4">
    <source>
        <dbReference type="Google" id="ProtNLM"/>
    </source>
</evidence>
<feature type="chain" id="PRO_5047502109" description="Surface layer protein A domain-containing protein" evidence="1">
    <location>
        <begin position="30"/>
        <end position="206"/>
    </location>
</feature>
<keyword evidence="1" id="KW-0732">Signal</keyword>
<name>A0ABW4C5M8_9LACO</name>
<reference evidence="3" key="1">
    <citation type="journal article" date="2019" name="Int. J. Syst. Evol. Microbiol.">
        <title>The Global Catalogue of Microorganisms (GCM) 10K type strain sequencing project: providing services to taxonomists for standard genome sequencing and annotation.</title>
        <authorList>
            <consortium name="The Broad Institute Genomics Platform"/>
            <consortium name="The Broad Institute Genome Sequencing Center for Infectious Disease"/>
            <person name="Wu L."/>
            <person name="Ma J."/>
        </authorList>
    </citation>
    <scope>NUCLEOTIDE SEQUENCE [LARGE SCALE GENOMIC DNA]</scope>
    <source>
        <strain evidence="3">CCM 8931</strain>
    </source>
</reference>
<evidence type="ECO:0000313" key="2">
    <source>
        <dbReference type="EMBL" id="MFD1422032.1"/>
    </source>
</evidence>
<dbReference type="RefSeq" id="WP_137634022.1">
    <property type="nucleotide sequence ID" value="NZ_BJDL01000006.1"/>
</dbReference>
<dbReference type="Proteomes" id="UP001597188">
    <property type="component" value="Unassembled WGS sequence"/>
</dbReference>
<keyword evidence="3" id="KW-1185">Reference proteome</keyword>
<feature type="signal peptide" evidence="1">
    <location>
        <begin position="1"/>
        <end position="29"/>
    </location>
</feature>
<evidence type="ECO:0000313" key="3">
    <source>
        <dbReference type="Proteomes" id="UP001597188"/>
    </source>
</evidence>
<organism evidence="2 3">
    <name type="scientific">Lactiplantibacillus songbeiensis</name>
    <dbReference type="NCBI Taxonomy" id="2559920"/>
    <lineage>
        <taxon>Bacteria</taxon>
        <taxon>Bacillati</taxon>
        <taxon>Bacillota</taxon>
        <taxon>Bacilli</taxon>
        <taxon>Lactobacillales</taxon>
        <taxon>Lactobacillaceae</taxon>
        <taxon>Lactiplantibacillus</taxon>
    </lineage>
</organism>
<comment type="caution">
    <text evidence="2">The sequence shown here is derived from an EMBL/GenBank/DDBJ whole genome shotgun (WGS) entry which is preliminary data.</text>
</comment>
<gene>
    <name evidence="2" type="ORF">ACFQ5L_13885</name>
</gene>
<sequence length="206" mass="24393">MKKVIKFISIILGMLLLFTILQKPQPADALASYWKTSHWVTLKKNVTVYKLSNTDWGKRISTHTAKAGSHYKLSHWDINYSWVLQSGKYNTGNNYTYMINKKYNDASWFKMGIHKATSLKKYKSFHGYKIARSKYVRSNTFYEKSDHVILSHYRPTQVSKIIFEHGLHIYPTHHEWDYSTKDNKYVTDYHFKNGKWRKGTTAYFGK</sequence>